<dbReference type="InterPro" id="IPR010259">
    <property type="entry name" value="S8pro/Inhibitor_I9"/>
</dbReference>
<dbReference type="GO" id="GO:0005576">
    <property type="term" value="C:extracellular region"/>
    <property type="evidence" value="ECO:0007669"/>
    <property type="project" value="UniProtKB-SubCell"/>
</dbReference>
<dbReference type="InterPro" id="IPR037045">
    <property type="entry name" value="S8pro/Inhibitor_I9_sf"/>
</dbReference>
<dbReference type="PANTHER" id="PTHR10795">
    <property type="entry name" value="PROPROTEIN CONVERTASE SUBTILISIN/KEXIN"/>
    <property type="match status" value="1"/>
</dbReference>
<dbReference type="OMA" id="MIDARIW"/>
<dbReference type="InterPro" id="IPR036852">
    <property type="entry name" value="Peptidase_S8/S53_dom_sf"/>
</dbReference>
<evidence type="ECO:0000313" key="6">
    <source>
        <dbReference type="Proteomes" id="UP000238479"/>
    </source>
</evidence>
<dbReference type="AlphaFoldDB" id="A0A2P6S9J3"/>
<comment type="subcellular location">
    <subcellularLocation>
        <location evidence="1">Secreted</location>
    </subcellularLocation>
</comment>
<dbReference type="GO" id="GO:0004252">
    <property type="term" value="F:serine-type endopeptidase activity"/>
    <property type="evidence" value="ECO:0007669"/>
    <property type="project" value="InterPro"/>
</dbReference>
<evidence type="ECO:0000256" key="2">
    <source>
        <dbReference type="ARBA" id="ARBA00011073"/>
    </source>
</evidence>
<keyword evidence="6" id="KW-1185">Reference proteome</keyword>
<sequence length="275" mass="29940">MLNMSLLVCRAIDENRKVHIVYMGSLPANHSYSPLSHHLNMLERVVKNGSNLLTRSYKRSFNGFAAKLTDNERHVLANMKEVELDSFKDDGFGPAPKKWKGACAGGRNLTCNNKIIGARFYQPIQSARDEEGHGTHTASTAAGNAVKDVSFYRLAQGSEQQEETVVLELVLLQAWHHGCSQWQAAASSTDRRIIDTVVLGNGTTIVGLSVNSFTLNGTSFPLIYGKAASMKCSELGAGQCHSGCLDSDFVKGKIVLCDDYFEGDVAYQAKAVGSF</sequence>
<dbReference type="InterPro" id="IPR045051">
    <property type="entry name" value="SBT"/>
</dbReference>
<name>A0A2P6S9J3_ROSCH</name>
<dbReference type="Gene3D" id="3.50.30.30">
    <property type="match status" value="1"/>
</dbReference>
<dbReference type="CDD" id="cd02120">
    <property type="entry name" value="PA_subtilisin_like"/>
    <property type="match status" value="1"/>
</dbReference>
<dbReference type="Proteomes" id="UP000238479">
    <property type="component" value="Chromosome 1"/>
</dbReference>
<evidence type="ECO:0000256" key="1">
    <source>
        <dbReference type="ARBA" id="ARBA00004613"/>
    </source>
</evidence>
<accession>A0A2P6S9J3</accession>
<keyword evidence="3" id="KW-0732">Signal</keyword>
<organism evidence="5 6">
    <name type="scientific">Rosa chinensis</name>
    <name type="common">China rose</name>
    <dbReference type="NCBI Taxonomy" id="74649"/>
    <lineage>
        <taxon>Eukaryota</taxon>
        <taxon>Viridiplantae</taxon>
        <taxon>Streptophyta</taxon>
        <taxon>Embryophyta</taxon>
        <taxon>Tracheophyta</taxon>
        <taxon>Spermatophyta</taxon>
        <taxon>Magnoliopsida</taxon>
        <taxon>eudicotyledons</taxon>
        <taxon>Gunneridae</taxon>
        <taxon>Pentapetalae</taxon>
        <taxon>rosids</taxon>
        <taxon>fabids</taxon>
        <taxon>Rosales</taxon>
        <taxon>Rosaceae</taxon>
        <taxon>Rosoideae</taxon>
        <taxon>Rosoideae incertae sedis</taxon>
        <taxon>Rosa</taxon>
    </lineage>
</organism>
<evidence type="ECO:0000259" key="4">
    <source>
        <dbReference type="Pfam" id="PF05922"/>
    </source>
</evidence>
<dbReference type="Gene3D" id="3.40.50.200">
    <property type="entry name" value="Peptidase S8/S53 domain"/>
    <property type="match status" value="1"/>
</dbReference>
<dbReference type="SUPFAM" id="SSF52743">
    <property type="entry name" value="Subtilisin-like"/>
    <property type="match status" value="1"/>
</dbReference>
<reference evidence="5 6" key="1">
    <citation type="journal article" date="2018" name="Nat. Genet.">
        <title>The Rosa genome provides new insights in the design of modern roses.</title>
        <authorList>
            <person name="Bendahmane M."/>
        </authorList>
    </citation>
    <scope>NUCLEOTIDE SEQUENCE [LARGE SCALE GENOMIC DNA]</scope>
    <source>
        <strain evidence="6">cv. Old Blush</strain>
    </source>
</reference>
<dbReference type="Gene3D" id="3.30.70.80">
    <property type="entry name" value="Peptidase S8 propeptide/proteinase inhibitor I9"/>
    <property type="match status" value="1"/>
</dbReference>
<evidence type="ECO:0000313" key="5">
    <source>
        <dbReference type="EMBL" id="PRQ55335.1"/>
    </source>
</evidence>
<dbReference type="Pfam" id="PF05922">
    <property type="entry name" value="Inhibitor_I9"/>
    <property type="match status" value="1"/>
</dbReference>
<keyword evidence="5" id="KW-0378">Hydrolase</keyword>
<proteinExistence type="inferred from homology"/>
<comment type="similarity">
    <text evidence="2">Belongs to the peptidase S8 family.</text>
</comment>
<dbReference type="Gramene" id="PRQ55335">
    <property type="protein sequence ID" value="PRQ55335"/>
    <property type="gene ID" value="RchiOBHm_Chr1g0323441"/>
</dbReference>
<protein>
    <submittedName>
        <fullName evidence="5">Putative cucumisin</fullName>
        <ecNumber evidence="5">3.4.21.25</ecNumber>
    </submittedName>
</protein>
<dbReference type="STRING" id="74649.A0A2P6S9J3"/>
<comment type="caution">
    <text evidence="5">The sequence shown here is derived from an EMBL/GenBank/DDBJ whole genome shotgun (WGS) entry which is preliminary data.</text>
</comment>
<dbReference type="GO" id="GO:0006508">
    <property type="term" value="P:proteolysis"/>
    <property type="evidence" value="ECO:0007669"/>
    <property type="project" value="InterPro"/>
</dbReference>
<feature type="domain" description="Inhibitor I9" evidence="4">
    <location>
        <begin position="18"/>
        <end position="83"/>
    </location>
</feature>
<gene>
    <name evidence="5" type="ORF">RchiOBHm_Chr1g0323441</name>
</gene>
<evidence type="ECO:0000256" key="3">
    <source>
        <dbReference type="ARBA" id="ARBA00022729"/>
    </source>
</evidence>
<dbReference type="EC" id="3.4.21.25" evidence="5"/>
<dbReference type="EMBL" id="PDCK01000039">
    <property type="protein sequence ID" value="PRQ55335.1"/>
    <property type="molecule type" value="Genomic_DNA"/>
</dbReference>